<protein>
    <submittedName>
        <fullName evidence="1">Uncharacterized protein</fullName>
    </submittedName>
</protein>
<dbReference type="Proteomes" id="UP000013827">
    <property type="component" value="Unassembled WGS sequence"/>
</dbReference>
<reference evidence="1" key="2">
    <citation type="submission" date="2024-10" db="UniProtKB">
        <authorList>
            <consortium name="EnsemblProtists"/>
        </authorList>
    </citation>
    <scope>IDENTIFICATION</scope>
</reference>
<proteinExistence type="predicted"/>
<dbReference type="EnsemblProtists" id="EOD04874">
    <property type="protein sequence ID" value="EOD04874"/>
    <property type="gene ID" value="EMIHUDRAFT_439082"/>
</dbReference>
<organism evidence="1 2">
    <name type="scientific">Emiliania huxleyi (strain CCMP1516)</name>
    <dbReference type="NCBI Taxonomy" id="280463"/>
    <lineage>
        <taxon>Eukaryota</taxon>
        <taxon>Haptista</taxon>
        <taxon>Haptophyta</taxon>
        <taxon>Prymnesiophyceae</taxon>
        <taxon>Isochrysidales</taxon>
        <taxon>Noelaerhabdaceae</taxon>
        <taxon>Emiliania</taxon>
    </lineage>
</organism>
<name>A0A0D3I0T9_EMIH1</name>
<evidence type="ECO:0000313" key="1">
    <source>
        <dbReference type="EnsemblProtists" id="EOD04874"/>
    </source>
</evidence>
<dbReference type="GeneID" id="17251017"/>
<dbReference type="HOGENOM" id="CLU_1186880_0_0_1"/>
<dbReference type="AlphaFoldDB" id="A0A0D3I0T9"/>
<reference evidence="2" key="1">
    <citation type="journal article" date="2013" name="Nature">
        <title>Pan genome of the phytoplankton Emiliania underpins its global distribution.</title>
        <authorList>
            <person name="Read B.A."/>
            <person name="Kegel J."/>
            <person name="Klute M.J."/>
            <person name="Kuo A."/>
            <person name="Lefebvre S.C."/>
            <person name="Maumus F."/>
            <person name="Mayer C."/>
            <person name="Miller J."/>
            <person name="Monier A."/>
            <person name="Salamov A."/>
            <person name="Young J."/>
            <person name="Aguilar M."/>
            <person name="Claverie J.M."/>
            <person name="Frickenhaus S."/>
            <person name="Gonzalez K."/>
            <person name="Herman E.K."/>
            <person name="Lin Y.C."/>
            <person name="Napier J."/>
            <person name="Ogata H."/>
            <person name="Sarno A.F."/>
            <person name="Shmutz J."/>
            <person name="Schroeder D."/>
            <person name="de Vargas C."/>
            <person name="Verret F."/>
            <person name="von Dassow P."/>
            <person name="Valentin K."/>
            <person name="Van de Peer Y."/>
            <person name="Wheeler G."/>
            <person name="Dacks J.B."/>
            <person name="Delwiche C.F."/>
            <person name="Dyhrman S.T."/>
            <person name="Glockner G."/>
            <person name="John U."/>
            <person name="Richards T."/>
            <person name="Worden A.Z."/>
            <person name="Zhang X."/>
            <person name="Grigoriev I.V."/>
            <person name="Allen A.E."/>
            <person name="Bidle K."/>
            <person name="Borodovsky M."/>
            <person name="Bowler C."/>
            <person name="Brownlee C."/>
            <person name="Cock J.M."/>
            <person name="Elias M."/>
            <person name="Gladyshev V.N."/>
            <person name="Groth M."/>
            <person name="Guda C."/>
            <person name="Hadaegh A."/>
            <person name="Iglesias-Rodriguez M.D."/>
            <person name="Jenkins J."/>
            <person name="Jones B.M."/>
            <person name="Lawson T."/>
            <person name="Leese F."/>
            <person name="Lindquist E."/>
            <person name="Lobanov A."/>
            <person name="Lomsadze A."/>
            <person name="Malik S.B."/>
            <person name="Marsh M.E."/>
            <person name="Mackinder L."/>
            <person name="Mock T."/>
            <person name="Mueller-Roeber B."/>
            <person name="Pagarete A."/>
            <person name="Parker M."/>
            <person name="Probert I."/>
            <person name="Quesneville H."/>
            <person name="Raines C."/>
            <person name="Rensing S.A."/>
            <person name="Riano-Pachon D.M."/>
            <person name="Richier S."/>
            <person name="Rokitta S."/>
            <person name="Shiraiwa Y."/>
            <person name="Soanes D.M."/>
            <person name="van der Giezen M."/>
            <person name="Wahlund T.M."/>
            <person name="Williams B."/>
            <person name="Wilson W."/>
            <person name="Wolfe G."/>
            <person name="Wurch L.L."/>
        </authorList>
    </citation>
    <scope>NUCLEOTIDE SEQUENCE</scope>
</reference>
<evidence type="ECO:0000313" key="2">
    <source>
        <dbReference type="Proteomes" id="UP000013827"/>
    </source>
</evidence>
<keyword evidence="2" id="KW-1185">Reference proteome</keyword>
<dbReference type="PaxDb" id="2903-EOD04874"/>
<dbReference type="KEGG" id="ehx:EMIHUDRAFT_439082"/>
<sequence length="234" mass="25737">MQGCQACALERRFGSPLHCPGCRRLLAAANGDSLSPHRETRPATFLTGLCDGHGYARAIQIQLQPAAAAPLLEKLELFRNKIQLWLHGAMHVYLSGETEVLVLITFDVAADAADLEKEKVISRAWNRLSYLFAAPPNVLGSGPILWCASTPQGSCTHTGHNTATLSLFLSLPGAVPSRSFGEDPGRRAPARIRVEVRAYLLTVTRPLNPVHTVFDSYLLNIWTRAFDVLWMFYG</sequence>
<accession>A0A0D3I0T9</accession>
<dbReference type="RefSeq" id="XP_005757303.1">
    <property type="nucleotide sequence ID" value="XM_005757246.1"/>
</dbReference>